<dbReference type="RefSeq" id="WP_213497442.1">
    <property type="nucleotide sequence ID" value="NZ_CP074694.1"/>
</dbReference>
<dbReference type="EMBL" id="CP074694">
    <property type="protein sequence ID" value="QVL32550.1"/>
    <property type="molecule type" value="Genomic_DNA"/>
</dbReference>
<dbReference type="Pfam" id="PF00989">
    <property type="entry name" value="PAS"/>
    <property type="match status" value="1"/>
</dbReference>
<dbReference type="InterPro" id="IPR035965">
    <property type="entry name" value="PAS-like_dom_sf"/>
</dbReference>
<dbReference type="Gene3D" id="1.10.287.130">
    <property type="match status" value="1"/>
</dbReference>
<dbReference type="Proteomes" id="UP000676194">
    <property type="component" value="Chromosome"/>
</dbReference>
<dbReference type="SMART" id="SM00387">
    <property type="entry name" value="HATPase_c"/>
    <property type="match status" value="1"/>
</dbReference>
<feature type="domain" description="Histidine kinase" evidence="9">
    <location>
        <begin position="239"/>
        <end position="458"/>
    </location>
</feature>
<comment type="catalytic activity">
    <reaction evidence="1">
        <text>ATP + protein L-histidine = ADP + protein N-phospho-L-histidine.</text>
        <dbReference type="EC" id="2.7.13.3"/>
    </reaction>
</comment>
<evidence type="ECO:0000256" key="6">
    <source>
        <dbReference type="ARBA" id="ARBA00023012"/>
    </source>
</evidence>
<dbReference type="GO" id="GO:0004721">
    <property type="term" value="F:phosphoprotein phosphatase activity"/>
    <property type="evidence" value="ECO:0007669"/>
    <property type="project" value="TreeGrafter"/>
</dbReference>
<name>A0A8E6B5K3_9BACT</name>
<dbReference type="InterPro" id="IPR005467">
    <property type="entry name" value="His_kinase_dom"/>
</dbReference>
<dbReference type="CDD" id="cd00082">
    <property type="entry name" value="HisKA"/>
    <property type="match status" value="1"/>
</dbReference>
<evidence type="ECO:0000256" key="8">
    <source>
        <dbReference type="SAM" id="Phobius"/>
    </source>
</evidence>
<dbReference type="InterPro" id="IPR050351">
    <property type="entry name" value="BphY/WalK/GraS-like"/>
</dbReference>
<dbReference type="PANTHER" id="PTHR45453">
    <property type="entry name" value="PHOSPHATE REGULON SENSOR PROTEIN PHOR"/>
    <property type="match status" value="1"/>
</dbReference>
<keyword evidence="8" id="KW-0812">Transmembrane</keyword>
<evidence type="ECO:0000256" key="1">
    <source>
        <dbReference type="ARBA" id="ARBA00000085"/>
    </source>
</evidence>
<evidence type="ECO:0000256" key="2">
    <source>
        <dbReference type="ARBA" id="ARBA00012438"/>
    </source>
</evidence>
<dbReference type="SUPFAM" id="SSF47384">
    <property type="entry name" value="Homodimeric domain of signal transducing histidine kinase"/>
    <property type="match status" value="1"/>
</dbReference>
<dbReference type="Pfam" id="PF02518">
    <property type="entry name" value="HATPase_c"/>
    <property type="match status" value="1"/>
</dbReference>
<protein>
    <recommendedName>
        <fullName evidence="2">histidine kinase</fullName>
        <ecNumber evidence="2">2.7.13.3</ecNumber>
    </recommendedName>
</protein>
<dbReference type="Pfam" id="PF00512">
    <property type="entry name" value="HisKA"/>
    <property type="match status" value="1"/>
</dbReference>
<dbReference type="SUPFAM" id="SSF55874">
    <property type="entry name" value="ATPase domain of HSP90 chaperone/DNA topoisomerase II/histidine kinase"/>
    <property type="match status" value="1"/>
</dbReference>
<feature type="transmembrane region" description="Helical" evidence="8">
    <location>
        <begin position="36"/>
        <end position="57"/>
    </location>
</feature>
<proteinExistence type="predicted"/>
<dbReference type="CDD" id="cd00130">
    <property type="entry name" value="PAS"/>
    <property type="match status" value="1"/>
</dbReference>
<dbReference type="GO" id="GO:0006355">
    <property type="term" value="P:regulation of DNA-templated transcription"/>
    <property type="evidence" value="ECO:0007669"/>
    <property type="project" value="InterPro"/>
</dbReference>
<keyword evidence="8" id="KW-1133">Transmembrane helix</keyword>
<dbReference type="FunFam" id="3.30.565.10:FF:000006">
    <property type="entry name" value="Sensor histidine kinase WalK"/>
    <property type="match status" value="1"/>
</dbReference>
<accession>A0A8E6B5K3</accession>
<dbReference type="PRINTS" id="PR00344">
    <property type="entry name" value="BCTRLSENSOR"/>
</dbReference>
<dbReference type="KEGG" id="tsph:KIH39_01130"/>
<feature type="domain" description="PAS" evidence="10">
    <location>
        <begin position="117"/>
        <end position="167"/>
    </location>
</feature>
<reference evidence="11" key="1">
    <citation type="submission" date="2021-05" db="EMBL/GenBank/DDBJ databases">
        <title>Complete genome sequence of the cellulolytic planctomycete Telmatocola sphagniphila SP2T and characterization of the first cellulase from planctomycetes.</title>
        <authorList>
            <person name="Rakitin A.L."/>
            <person name="Beletsky A.V."/>
            <person name="Naumoff D.G."/>
            <person name="Kulichevskaya I.S."/>
            <person name="Mardanov A.V."/>
            <person name="Ravin N.V."/>
            <person name="Dedysh S.N."/>
        </authorList>
    </citation>
    <scope>NUCLEOTIDE SEQUENCE</scope>
    <source>
        <strain evidence="11">SP2T</strain>
    </source>
</reference>
<dbReference type="InterPro" id="IPR036097">
    <property type="entry name" value="HisK_dim/P_sf"/>
</dbReference>
<dbReference type="InterPro" id="IPR003661">
    <property type="entry name" value="HisK_dim/P_dom"/>
</dbReference>
<dbReference type="EC" id="2.7.13.3" evidence="2"/>
<evidence type="ECO:0000313" key="11">
    <source>
        <dbReference type="EMBL" id="QVL32550.1"/>
    </source>
</evidence>
<dbReference type="Gene3D" id="3.30.565.10">
    <property type="entry name" value="Histidine kinase-like ATPase, C-terminal domain"/>
    <property type="match status" value="1"/>
</dbReference>
<dbReference type="AlphaFoldDB" id="A0A8E6B5K3"/>
<dbReference type="NCBIfam" id="TIGR00229">
    <property type="entry name" value="sensory_box"/>
    <property type="match status" value="1"/>
</dbReference>
<keyword evidence="5" id="KW-0418">Kinase</keyword>
<dbReference type="InterPro" id="IPR013767">
    <property type="entry name" value="PAS_fold"/>
</dbReference>
<evidence type="ECO:0000313" key="12">
    <source>
        <dbReference type="Proteomes" id="UP000676194"/>
    </source>
</evidence>
<dbReference type="GO" id="GO:0000155">
    <property type="term" value="F:phosphorelay sensor kinase activity"/>
    <property type="evidence" value="ECO:0007669"/>
    <property type="project" value="InterPro"/>
</dbReference>
<dbReference type="FunFam" id="1.10.287.130:FF:000001">
    <property type="entry name" value="Two-component sensor histidine kinase"/>
    <property type="match status" value="1"/>
</dbReference>
<dbReference type="SMART" id="SM00091">
    <property type="entry name" value="PAS"/>
    <property type="match status" value="1"/>
</dbReference>
<dbReference type="GO" id="GO:0016036">
    <property type="term" value="P:cellular response to phosphate starvation"/>
    <property type="evidence" value="ECO:0007669"/>
    <property type="project" value="TreeGrafter"/>
</dbReference>
<dbReference type="InterPro" id="IPR000014">
    <property type="entry name" value="PAS"/>
</dbReference>
<keyword evidence="4" id="KW-0808">Transferase</keyword>
<evidence type="ECO:0000256" key="7">
    <source>
        <dbReference type="ARBA" id="ARBA00023136"/>
    </source>
</evidence>
<dbReference type="InterPro" id="IPR004358">
    <property type="entry name" value="Sig_transdc_His_kin-like_C"/>
</dbReference>
<organism evidence="11 12">
    <name type="scientific">Telmatocola sphagniphila</name>
    <dbReference type="NCBI Taxonomy" id="1123043"/>
    <lineage>
        <taxon>Bacteria</taxon>
        <taxon>Pseudomonadati</taxon>
        <taxon>Planctomycetota</taxon>
        <taxon>Planctomycetia</taxon>
        <taxon>Gemmatales</taxon>
        <taxon>Gemmataceae</taxon>
    </lineage>
</organism>
<evidence type="ECO:0000256" key="3">
    <source>
        <dbReference type="ARBA" id="ARBA00022553"/>
    </source>
</evidence>
<dbReference type="SMART" id="SM00388">
    <property type="entry name" value="HisKA"/>
    <property type="match status" value="1"/>
</dbReference>
<dbReference type="PROSITE" id="PS50112">
    <property type="entry name" value="PAS"/>
    <property type="match status" value="1"/>
</dbReference>
<gene>
    <name evidence="11" type="ORF">KIH39_01130</name>
</gene>
<keyword evidence="12" id="KW-1185">Reference proteome</keyword>
<dbReference type="PANTHER" id="PTHR45453:SF1">
    <property type="entry name" value="PHOSPHATE REGULON SENSOR PROTEIN PHOR"/>
    <property type="match status" value="1"/>
</dbReference>
<dbReference type="InterPro" id="IPR036890">
    <property type="entry name" value="HATPase_C_sf"/>
</dbReference>
<keyword evidence="3" id="KW-0597">Phosphoprotein</keyword>
<dbReference type="SUPFAM" id="SSF55785">
    <property type="entry name" value="PYP-like sensor domain (PAS domain)"/>
    <property type="match status" value="1"/>
</dbReference>
<dbReference type="CDD" id="cd00075">
    <property type="entry name" value="HATPase"/>
    <property type="match status" value="1"/>
</dbReference>
<evidence type="ECO:0000259" key="9">
    <source>
        <dbReference type="PROSITE" id="PS50109"/>
    </source>
</evidence>
<evidence type="ECO:0000259" key="10">
    <source>
        <dbReference type="PROSITE" id="PS50112"/>
    </source>
</evidence>
<dbReference type="GO" id="GO:0005886">
    <property type="term" value="C:plasma membrane"/>
    <property type="evidence" value="ECO:0007669"/>
    <property type="project" value="TreeGrafter"/>
</dbReference>
<dbReference type="InterPro" id="IPR003594">
    <property type="entry name" value="HATPase_dom"/>
</dbReference>
<evidence type="ECO:0000256" key="4">
    <source>
        <dbReference type="ARBA" id="ARBA00022679"/>
    </source>
</evidence>
<evidence type="ECO:0000256" key="5">
    <source>
        <dbReference type="ARBA" id="ARBA00022777"/>
    </source>
</evidence>
<dbReference type="PROSITE" id="PS50109">
    <property type="entry name" value="HIS_KIN"/>
    <property type="match status" value="1"/>
</dbReference>
<keyword evidence="6" id="KW-0902">Two-component regulatory system</keyword>
<sequence>MRNRLLLFLFILFTLGFTGGVLVCRADLLSLKDSSLLVVLLTGSLFGLLLLPGLHLVSQRIVFASLKKLRHSIEAIPSQKPDFRLTGGGYYESRAIATSVNELSQRYHDRIRDLELDKIRLRTILEAMIEGVITVDTRQRIVFANASAGRMLDFQPSHAEGRPLYEITRFPKIHQAVEKGLNSAQPYREEIEWASGPVKHLMLHIAKFQRDDAAGAILVMNDTTDLRRLEQMRRDFVANVSHELKTPLAVIQTSSEALLEGAIDDPEVRIPFLRQISEQCERLHALILDLISLARIESSKEVFDFMSVSLYDAVADSVDRHLPRAEQKNIQMRIQNARQSDLQMWIDPEALEQILDNLIDNAVKYSNDNGTVSLSWKAEGDQAIIRISDNGSGIPAADLPRIFERFYRVDKARSRQLGGTGLGLSIVKHLTNLMGGKVTASSELGSGTTMQLQLPLAKSV</sequence>
<dbReference type="Gene3D" id="3.30.450.20">
    <property type="entry name" value="PAS domain"/>
    <property type="match status" value="1"/>
</dbReference>
<keyword evidence="7 8" id="KW-0472">Membrane</keyword>